<sequence length="539" mass="62051">MVRRSHGEKEASFMENHSDLDYILLYEEGLRVFSDIHDVPALRTDLSKSSPEHEPGYARWCRDVRLPECDPESLVKASPTRFTNPWMDRHAEQLILSDNSRLPFTPLFSVDIHPSRNHVQCWNCRHPVLGRLVDIYLTCIAPRDSRIDATVGQPSRHVLLDELWPQAQQHRALLFPLLLGALYYETFTRQHPRESHLITYLRDHACRAISHQIEMYGNNDWIALTAVSTLAAFEVEYGDLNVAWILLERIKKVTGMDNVPPLFDQPPCLDLMLKRSCHDGLVFARHLPTLLWAGDQVSYAQHRYHYGTVPPKYSELASLSIMQPSLLNILARVREYLRASDNRLQRFLEEIEDWHVNKFRVLTFSPVQGCFDDEVLDTAHRLLHMAVYCTVLRKHSTYHANNESFRAGSPQPPSNDLSILEDTIFEPMCLWALLVICTTAPYSQSLRKDSRMDQTGFAGHAVGLLRRLGYAYAISASRAGEKVPAFLRKVLSSYALDTDDSSILDELMQFMQRDWHMVPVAIKPTITRYHRSCYLARIT</sequence>
<evidence type="ECO:0000313" key="2">
    <source>
        <dbReference type="Proteomes" id="UP000310421"/>
    </source>
</evidence>
<name>A0A4S8Z9S1_AURPU</name>
<reference evidence="1 2" key="1">
    <citation type="submission" date="2018-10" db="EMBL/GenBank/DDBJ databases">
        <title>Fifty Aureobasidium pullulans genomes reveal a recombining polyextremotolerant generalist.</title>
        <authorList>
            <person name="Gostincar C."/>
            <person name="Turk M."/>
            <person name="Zajc J."/>
            <person name="Gunde-Cimerman N."/>
        </authorList>
    </citation>
    <scope>NUCLEOTIDE SEQUENCE [LARGE SCALE GENOMIC DNA]</scope>
    <source>
        <strain evidence="1 2">EXF-10751</strain>
    </source>
</reference>
<organism evidence="1 2">
    <name type="scientific">Aureobasidium pullulans</name>
    <name type="common">Black yeast</name>
    <name type="synonym">Pullularia pullulans</name>
    <dbReference type="NCBI Taxonomy" id="5580"/>
    <lineage>
        <taxon>Eukaryota</taxon>
        <taxon>Fungi</taxon>
        <taxon>Dikarya</taxon>
        <taxon>Ascomycota</taxon>
        <taxon>Pezizomycotina</taxon>
        <taxon>Dothideomycetes</taxon>
        <taxon>Dothideomycetidae</taxon>
        <taxon>Dothideales</taxon>
        <taxon>Saccotheciaceae</taxon>
        <taxon>Aureobasidium</taxon>
    </lineage>
</organism>
<protein>
    <recommendedName>
        <fullName evidence="3">Transcription factor domain-containing protein</fullName>
    </recommendedName>
</protein>
<dbReference type="EMBL" id="QZAN01000063">
    <property type="protein sequence ID" value="THW60355.1"/>
    <property type="molecule type" value="Genomic_DNA"/>
</dbReference>
<comment type="caution">
    <text evidence="1">The sequence shown here is derived from an EMBL/GenBank/DDBJ whole genome shotgun (WGS) entry which is preliminary data.</text>
</comment>
<dbReference type="AlphaFoldDB" id="A0A4S8Z9S1"/>
<gene>
    <name evidence="1" type="ORF">D6D20_05856</name>
</gene>
<dbReference type="Proteomes" id="UP000310421">
    <property type="component" value="Unassembled WGS sequence"/>
</dbReference>
<proteinExistence type="predicted"/>
<evidence type="ECO:0000313" key="1">
    <source>
        <dbReference type="EMBL" id="THW60355.1"/>
    </source>
</evidence>
<evidence type="ECO:0008006" key="3">
    <source>
        <dbReference type="Google" id="ProtNLM"/>
    </source>
</evidence>
<accession>A0A4S8Z9S1</accession>